<dbReference type="SUPFAM" id="SSF51182">
    <property type="entry name" value="RmlC-like cupins"/>
    <property type="match status" value="1"/>
</dbReference>
<dbReference type="SUPFAM" id="SSF46689">
    <property type="entry name" value="Homeodomain-like"/>
    <property type="match status" value="3"/>
</dbReference>
<evidence type="ECO:0000256" key="2">
    <source>
        <dbReference type="ARBA" id="ARBA00023125"/>
    </source>
</evidence>
<dbReference type="Pfam" id="PF12833">
    <property type="entry name" value="HTH_18"/>
    <property type="match status" value="2"/>
</dbReference>
<keyword evidence="3" id="KW-0804">Transcription</keyword>
<feature type="domain" description="HTH araC/xylS-type" evidence="4">
    <location>
        <begin position="323"/>
        <end position="420"/>
    </location>
</feature>
<dbReference type="PROSITE" id="PS01124">
    <property type="entry name" value="HTH_ARAC_FAMILY_2"/>
    <property type="match status" value="2"/>
</dbReference>
<keyword evidence="2" id="KW-0238">DNA-binding</keyword>
<evidence type="ECO:0000256" key="3">
    <source>
        <dbReference type="ARBA" id="ARBA00023163"/>
    </source>
</evidence>
<dbReference type="AlphaFoldDB" id="G0HAA9"/>
<evidence type="ECO:0000259" key="4">
    <source>
        <dbReference type="PROSITE" id="PS01124"/>
    </source>
</evidence>
<dbReference type="Proteomes" id="UP000006659">
    <property type="component" value="Chromosome"/>
</dbReference>
<keyword evidence="1" id="KW-0805">Transcription regulation</keyword>
<dbReference type="GO" id="GO:0003700">
    <property type="term" value="F:DNA-binding transcription factor activity"/>
    <property type="evidence" value="ECO:0007669"/>
    <property type="project" value="InterPro"/>
</dbReference>
<dbReference type="PANTHER" id="PTHR11019:SF159">
    <property type="entry name" value="TRANSCRIPTIONAL REGULATOR-RELATED"/>
    <property type="match status" value="1"/>
</dbReference>
<proteinExistence type="predicted"/>
<dbReference type="STRING" id="858619.CVAR_0772"/>
<dbReference type="InterPro" id="IPR011051">
    <property type="entry name" value="RmlC_Cupin_sf"/>
</dbReference>
<dbReference type="InterPro" id="IPR018060">
    <property type="entry name" value="HTH_AraC"/>
</dbReference>
<dbReference type="InterPro" id="IPR009057">
    <property type="entry name" value="Homeodomain-like_sf"/>
</dbReference>
<organism evidence="5 6">
    <name type="scientific">Corynebacterium variabile (strain DSM 44702 / CIP 107183 / JCM 12073 / NCIMB 30131)</name>
    <name type="common">Corynebacterium mooreparkense</name>
    <dbReference type="NCBI Taxonomy" id="858619"/>
    <lineage>
        <taxon>Bacteria</taxon>
        <taxon>Bacillati</taxon>
        <taxon>Actinomycetota</taxon>
        <taxon>Actinomycetes</taxon>
        <taxon>Mycobacteriales</taxon>
        <taxon>Corynebacteriaceae</taxon>
        <taxon>Corynebacterium</taxon>
    </lineage>
</organism>
<dbReference type="eggNOG" id="COG2207">
    <property type="taxonomic scope" value="Bacteria"/>
</dbReference>
<name>G0HAA9_CORVD</name>
<feature type="domain" description="HTH araC/xylS-type" evidence="4">
    <location>
        <begin position="74"/>
        <end position="172"/>
    </location>
</feature>
<dbReference type="EMBL" id="CP002917">
    <property type="protein sequence ID" value="AEK36125.1"/>
    <property type="molecule type" value="Genomic_DNA"/>
</dbReference>
<protein>
    <submittedName>
        <fullName evidence="5">AraC-family transcription regulator of iron proteins</fullName>
    </submittedName>
</protein>
<evidence type="ECO:0000313" key="6">
    <source>
        <dbReference type="Proteomes" id="UP000006659"/>
    </source>
</evidence>
<dbReference type="KEGG" id="cva:CVAR_0772"/>
<dbReference type="InterPro" id="IPR020449">
    <property type="entry name" value="Tscrpt_reg_AraC-type_HTH"/>
</dbReference>
<gene>
    <name evidence="5" type="ordered locus">CVAR_0772</name>
</gene>
<dbReference type="Gene3D" id="1.10.10.60">
    <property type="entry name" value="Homeodomain-like"/>
    <property type="match status" value="2"/>
</dbReference>
<dbReference type="HOGENOM" id="CLU_039152_0_0_11"/>
<dbReference type="PANTHER" id="PTHR11019">
    <property type="entry name" value="HTH-TYPE TRANSCRIPTIONAL REGULATOR NIMR"/>
    <property type="match status" value="1"/>
</dbReference>
<reference evidence="5 6" key="1">
    <citation type="journal article" date="2011" name="BMC Genomics">
        <title>Complete genome sequence of Corynebacterium variabile DSM 44702 isolated from the surface of smear-ripened cheeses and insights into cheese ripening and flavor generation.</title>
        <authorList>
            <person name="Schroeder J."/>
            <person name="Maus I."/>
            <person name="Trost E."/>
            <person name="Tauch A."/>
        </authorList>
    </citation>
    <scope>NUCLEOTIDE SEQUENCE [LARGE SCALE GENOMIC DNA]</scope>
    <source>
        <strain evidence="6">DSM 44702 / JCM 12073 / NCIMB 30131</strain>
    </source>
</reference>
<evidence type="ECO:0000313" key="5">
    <source>
        <dbReference type="EMBL" id="AEK36125.1"/>
    </source>
</evidence>
<dbReference type="GO" id="GO:0043565">
    <property type="term" value="F:sequence-specific DNA binding"/>
    <property type="evidence" value="ECO:0007669"/>
    <property type="project" value="InterPro"/>
</dbReference>
<dbReference type="SMART" id="SM00342">
    <property type="entry name" value="HTH_ARAC"/>
    <property type="match status" value="2"/>
</dbReference>
<sequence length="420" mass="45177">MPVRIAVEDVPDGPDHPEVFTPGEEWNDWLLHHFTASIAPIREPGYRAGEIVERLRGSVGLVTTPTMPRSPEARLVARALVKHPALDRTVGQWAAYAHVGERTLHRAFVAETGRTFAAWRRELRVDAALARLRTPGTTVAQVAEDVGFRTSTGFIRAFRGRFGLTPTAWRDGQGVSDAPGIPLSEPPSWAAASAPSGLDNGFHLLLWVWRGSMRLTVGERVLSVGEGQIAWMPAYRGHGVSLDPGSVVLPLTFTVGAVELDDDLGPVPVPEDEAPALLRHVIANQCGVGPDGYDATVVAGQAWAPGQVVASATSGTWSSAEAATVVDALLGDLGDQRTPAQWAESVGLTVRALNARFREATGMTLLQWRTTVRVQAAMRMLSSGVTPAAAAHAVGYRHLSQFSRDFSRHYGVTPREFMGT</sequence>
<dbReference type="PRINTS" id="PR00032">
    <property type="entry name" value="HTHARAC"/>
</dbReference>
<accession>G0HAA9</accession>
<evidence type="ECO:0000256" key="1">
    <source>
        <dbReference type="ARBA" id="ARBA00023015"/>
    </source>
</evidence>